<dbReference type="Pfam" id="PF07963">
    <property type="entry name" value="N_methyl"/>
    <property type="match status" value="1"/>
</dbReference>
<evidence type="ECO:0000313" key="8">
    <source>
        <dbReference type="Proteomes" id="UP000178089"/>
    </source>
</evidence>
<dbReference type="InterPro" id="IPR012902">
    <property type="entry name" value="N_methyl_site"/>
</dbReference>
<evidence type="ECO:0000256" key="3">
    <source>
        <dbReference type="ARBA" id="ARBA00022692"/>
    </source>
</evidence>
<dbReference type="Proteomes" id="UP000178089">
    <property type="component" value="Unassembled WGS sequence"/>
</dbReference>
<accession>A0A1G2N072</accession>
<dbReference type="NCBIfam" id="TIGR02532">
    <property type="entry name" value="IV_pilin_GFxxxE"/>
    <property type="match status" value="1"/>
</dbReference>
<comment type="caution">
    <text evidence="7">The sequence shown here is derived from an EMBL/GenBank/DDBJ whole genome shotgun (WGS) entry which is preliminary data.</text>
</comment>
<keyword evidence="2" id="KW-0488">Methylation</keyword>
<dbReference type="SUPFAM" id="SSF54523">
    <property type="entry name" value="Pili subunits"/>
    <property type="match status" value="1"/>
</dbReference>
<keyword evidence="3 6" id="KW-0812">Transmembrane</keyword>
<keyword evidence="5 6" id="KW-0472">Membrane</keyword>
<protein>
    <recommendedName>
        <fullName evidence="9">Type II secretion system protein GspG C-terminal domain-containing protein</fullName>
    </recommendedName>
</protein>
<evidence type="ECO:0000256" key="2">
    <source>
        <dbReference type="ARBA" id="ARBA00022481"/>
    </source>
</evidence>
<evidence type="ECO:0000256" key="6">
    <source>
        <dbReference type="SAM" id="Phobius"/>
    </source>
</evidence>
<dbReference type="PANTHER" id="PTHR30093">
    <property type="entry name" value="GENERAL SECRETION PATHWAY PROTEIN G"/>
    <property type="match status" value="1"/>
</dbReference>
<dbReference type="InterPro" id="IPR045584">
    <property type="entry name" value="Pilin-like"/>
</dbReference>
<gene>
    <name evidence="7" type="ORF">A3F51_03045</name>
</gene>
<reference evidence="7 8" key="1">
    <citation type="journal article" date="2016" name="Nat. Commun.">
        <title>Thousands of microbial genomes shed light on interconnected biogeochemical processes in an aquifer system.</title>
        <authorList>
            <person name="Anantharaman K."/>
            <person name="Brown C.T."/>
            <person name="Hug L.A."/>
            <person name="Sharon I."/>
            <person name="Castelle C.J."/>
            <person name="Probst A.J."/>
            <person name="Thomas B.C."/>
            <person name="Singh A."/>
            <person name="Wilkins M.J."/>
            <person name="Karaoz U."/>
            <person name="Brodie E.L."/>
            <person name="Williams K.H."/>
            <person name="Hubbard S.S."/>
            <person name="Banfield J.F."/>
        </authorList>
    </citation>
    <scope>NUCLEOTIDE SEQUENCE [LARGE SCALE GENOMIC DNA]</scope>
</reference>
<dbReference type="GO" id="GO:0016020">
    <property type="term" value="C:membrane"/>
    <property type="evidence" value="ECO:0007669"/>
    <property type="project" value="UniProtKB-SubCell"/>
</dbReference>
<evidence type="ECO:0000256" key="5">
    <source>
        <dbReference type="ARBA" id="ARBA00023136"/>
    </source>
</evidence>
<evidence type="ECO:0000256" key="1">
    <source>
        <dbReference type="ARBA" id="ARBA00004167"/>
    </source>
</evidence>
<evidence type="ECO:0000313" key="7">
    <source>
        <dbReference type="EMBL" id="OHA28722.1"/>
    </source>
</evidence>
<dbReference type="PRINTS" id="PR00885">
    <property type="entry name" value="BCTERIALGSPH"/>
</dbReference>
<dbReference type="STRING" id="1802315.A3F51_03045"/>
<evidence type="ECO:0000256" key="4">
    <source>
        <dbReference type="ARBA" id="ARBA00022989"/>
    </source>
</evidence>
<comment type="subcellular location">
    <subcellularLocation>
        <location evidence="1">Membrane</location>
        <topology evidence="1">Single-pass membrane protein</topology>
    </subcellularLocation>
</comment>
<proteinExistence type="predicted"/>
<keyword evidence="4 6" id="KW-1133">Transmembrane helix</keyword>
<dbReference type="Gene3D" id="3.30.700.10">
    <property type="entry name" value="Glycoprotein, Type 4 Pilin"/>
    <property type="match status" value="1"/>
</dbReference>
<dbReference type="PROSITE" id="PS00409">
    <property type="entry name" value="PROKAR_NTER_METHYL"/>
    <property type="match status" value="1"/>
</dbReference>
<dbReference type="PANTHER" id="PTHR30093:SF44">
    <property type="entry name" value="TYPE II SECRETION SYSTEM CORE PROTEIN G"/>
    <property type="match status" value="1"/>
</dbReference>
<feature type="transmembrane region" description="Helical" evidence="6">
    <location>
        <begin position="7"/>
        <end position="31"/>
    </location>
</feature>
<evidence type="ECO:0008006" key="9">
    <source>
        <dbReference type="Google" id="ProtNLM"/>
    </source>
</evidence>
<dbReference type="AlphaFoldDB" id="A0A1G2N072"/>
<dbReference type="GO" id="GO:0015628">
    <property type="term" value="P:protein secretion by the type II secretion system"/>
    <property type="evidence" value="ECO:0007669"/>
    <property type="project" value="InterPro"/>
</dbReference>
<dbReference type="InterPro" id="IPR002416">
    <property type="entry name" value="T2SS_protein-GspH"/>
</dbReference>
<name>A0A1G2N072_9BACT</name>
<dbReference type="EMBL" id="MHRT01000010">
    <property type="protein sequence ID" value="OHA28722.1"/>
    <property type="molecule type" value="Genomic_DNA"/>
</dbReference>
<sequence length="163" mass="16909">MKKYTRGFTLIELLVVIAIIGILSSVVLVSLNSARAKGKDAKLMVEMNGLRTVLETGYTTAYNTTLLTTTATSMAITAGTGDALPYVASILQAGNTADNALRGEISGTAFIFYARLPSKPAAGVAAGDIYCVDSVGYSGPTKTPVTLASHFSTTADLATFTCP</sequence>
<dbReference type="GO" id="GO:0015627">
    <property type="term" value="C:type II protein secretion system complex"/>
    <property type="evidence" value="ECO:0007669"/>
    <property type="project" value="InterPro"/>
</dbReference>
<organism evidence="7 8">
    <name type="scientific">Candidatus Taylorbacteria bacterium RIFCSPHIGHO2_12_FULL_45_16</name>
    <dbReference type="NCBI Taxonomy" id="1802315"/>
    <lineage>
        <taxon>Bacteria</taxon>
        <taxon>Candidatus Tayloriibacteriota</taxon>
    </lineage>
</organism>